<dbReference type="RefSeq" id="WP_140871697.1">
    <property type="nucleotide sequence ID" value="NZ_RCZK01000007.1"/>
</dbReference>
<dbReference type="InterPro" id="IPR050213">
    <property type="entry name" value="GST_superfamily"/>
</dbReference>
<dbReference type="SUPFAM" id="SSF52833">
    <property type="entry name" value="Thioredoxin-like"/>
    <property type="match status" value="1"/>
</dbReference>
<dbReference type="PANTHER" id="PTHR11571:SF263">
    <property type="entry name" value="GLUTATHIONE S-TRANSFERASE"/>
    <property type="match status" value="1"/>
</dbReference>
<dbReference type="Gene3D" id="1.20.1050.10">
    <property type="match status" value="1"/>
</dbReference>
<dbReference type="GO" id="GO:0004364">
    <property type="term" value="F:glutathione transferase activity"/>
    <property type="evidence" value="ECO:0007669"/>
    <property type="project" value="TreeGrafter"/>
</dbReference>
<name>A0A502CG62_9SPHN</name>
<dbReference type="AlphaFoldDB" id="A0A502CG62"/>
<keyword evidence="3" id="KW-1185">Reference proteome</keyword>
<dbReference type="EMBL" id="RCZK01000007">
    <property type="protein sequence ID" value="TPG12157.1"/>
    <property type="molecule type" value="Genomic_DNA"/>
</dbReference>
<dbReference type="Proteomes" id="UP000318413">
    <property type="component" value="Unassembled WGS sequence"/>
</dbReference>
<dbReference type="InterPro" id="IPR004046">
    <property type="entry name" value="GST_C"/>
</dbReference>
<dbReference type="Pfam" id="PF14497">
    <property type="entry name" value="GST_C_3"/>
    <property type="match status" value="1"/>
</dbReference>
<dbReference type="PROSITE" id="PS50405">
    <property type="entry name" value="GST_CTER"/>
    <property type="match status" value="1"/>
</dbReference>
<gene>
    <name evidence="2" type="ORF">EAH84_10460</name>
</gene>
<dbReference type="SUPFAM" id="SSF47616">
    <property type="entry name" value="GST C-terminal domain-like"/>
    <property type="match status" value="1"/>
</dbReference>
<comment type="caution">
    <text evidence="2">The sequence shown here is derived from an EMBL/GenBank/DDBJ whole genome shotgun (WGS) entry which is preliminary data.</text>
</comment>
<dbReference type="InterPro" id="IPR010987">
    <property type="entry name" value="Glutathione-S-Trfase_C-like"/>
</dbReference>
<feature type="domain" description="GST C-terminal" evidence="1">
    <location>
        <begin position="88"/>
        <end position="222"/>
    </location>
</feature>
<sequence length="237" mass="27247">MAYKLWYWPTIQGRGEFIRLPLEAAEIPYADCAREQGADALVEEMKRRDETGQGPFAPPFLGIDGTGIAQVANILMFLGERHQLAPSGMADRYWLHQLQLTIADIVAEVHNVHHPLAMMDYYEDQRPEAARAAQQFRDERTPKFLRHFEQAANANVGDCLIGNRWTYADCSLFQLVEGLRYMFPRRMKTLEPDYPALIHLHDCVAELPALAAYLKSDRRLPFNEQGIFRHYPELDGE</sequence>
<protein>
    <submittedName>
        <fullName evidence="2">Glutathione S-transferase</fullName>
    </submittedName>
</protein>
<evidence type="ECO:0000259" key="1">
    <source>
        <dbReference type="PROSITE" id="PS50405"/>
    </source>
</evidence>
<dbReference type="CDD" id="cd03192">
    <property type="entry name" value="GST_C_Sigma_like"/>
    <property type="match status" value="1"/>
</dbReference>
<reference evidence="2 3" key="1">
    <citation type="journal article" date="2019" name="Environ. Microbiol.">
        <title>Species interactions and distinct microbial communities in high Arctic permafrost affected cryosols are associated with the CH4 and CO2 gas fluxes.</title>
        <authorList>
            <person name="Altshuler I."/>
            <person name="Hamel J."/>
            <person name="Turney S."/>
            <person name="Magnuson E."/>
            <person name="Levesque R."/>
            <person name="Greer C."/>
            <person name="Whyte L.G."/>
        </authorList>
    </citation>
    <scope>NUCLEOTIDE SEQUENCE [LARGE SCALE GENOMIC DNA]</scope>
    <source>
        <strain evidence="2 3">S5.1</strain>
    </source>
</reference>
<evidence type="ECO:0000313" key="3">
    <source>
        <dbReference type="Proteomes" id="UP000318413"/>
    </source>
</evidence>
<organism evidence="2 3">
    <name type="scientific">Sphingomonas oligophenolica</name>
    <dbReference type="NCBI Taxonomy" id="301154"/>
    <lineage>
        <taxon>Bacteria</taxon>
        <taxon>Pseudomonadati</taxon>
        <taxon>Pseudomonadota</taxon>
        <taxon>Alphaproteobacteria</taxon>
        <taxon>Sphingomonadales</taxon>
        <taxon>Sphingomonadaceae</taxon>
        <taxon>Sphingomonas</taxon>
    </lineage>
</organism>
<dbReference type="InterPro" id="IPR036249">
    <property type="entry name" value="Thioredoxin-like_sf"/>
</dbReference>
<proteinExistence type="predicted"/>
<dbReference type="OrthoDB" id="7203409at2"/>
<evidence type="ECO:0000313" key="2">
    <source>
        <dbReference type="EMBL" id="TPG12157.1"/>
    </source>
</evidence>
<dbReference type="PANTHER" id="PTHR11571">
    <property type="entry name" value="GLUTATHIONE S-TRANSFERASE"/>
    <property type="match status" value="1"/>
</dbReference>
<accession>A0A502CG62</accession>
<keyword evidence="2" id="KW-0808">Transferase</keyword>
<dbReference type="Gene3D" id="3.40.30.10">
    <property type="entry name" value="Glutaredoxin"/>
    <property type="match status" value="1"/>
</dbReference>
<dbReference type="GO" id="GO:0006749">
    <property type="term" value="P:glutathione metabolic process"/>
    <property type="evidence" value="ECO:0007669"/>
    <property type="project" value="TreeGrafter"/>
</dbReference>
<dbReference type="InterPro" id="IPR036282">
    <property type="entry name" value="Glutathione-S-Trfase_C_sf"/>
</dbReference>